<proteinExistence type="predicted"/>
<gene>
    <name evidence="4" type="ORF">Sradi_4426100</name>
</gene>
<evidence type="ECO:0000313" key="4">
    <source>
        <dbReference type="EMBL" id="KAL0345948.1"/>
    </source>
</evidence>
<reference evidence="4" key="1">
    <citation type="submission" date="2020-06" db="EMBL/GenBank/DDBJ databases">
        <authorList>
            <person name="Li T."/>
            <person name="Hu X."/>
            <person name="Zhang T."/>
            <person name="Song X."/>
            <person name="Zhang H."/>
            <person name="Dai N."/>
            <person name="Sheng W."/>
            <person name="Hou X."/>
            <person name="Wei L."/>
        </authorList>
    </citation>
    <scope>NUCLEOTIDE SEQUENCE</scope>
    <source>
        <strain evidence="4">G02</strain>
        <tissue evidence="4">Leaf</tissue>
    </source>
</reference>
<evidence type="ECO:0000256" key="1">
    <source>
        <dbReference type="ARBA" id="ARBA00001968"/>
    </source>
</evidence>
<comment type="caution">
    <text evidence="4">The sequence shown here is derived from an EMBL/GenBank/DDBJ whole genome shotgun (WGS) entry which is preliminary data.</text>
</comment>
<evidence type="ECO:0000256" key="2">
    <source>
        <dbReference type="ARBA" id="ARBA00022723"/>
    </source>
</evidence>
<dbReference type="InterPro" id="IPR027806">
    <property type="entry name" value="HARBI1_dom"/>
</dbReference>
<protein>
    <recommendedName>
        <fullName evidence="3">DDE Tnp4 domain-containing protein</fullName>
    </recommendedName>
</protein>
<reference evidence="4" key="2">
    <citation type="journal article" date="2024" name="Plant">
        <title>Genomic evolution and insights into agronomic trait innovations of Sesamum species.</title>
        <authorList>
            <person name="Miao H."/>
            <person name="Wang L."/>
            <person name="Qu L."/>
            <person name="Liu H."/>
            <person name="Sun Y."/>
            <person name="Le M."/>
            <person name="Wang Q."/>
            <person name="Wei S."/>
            <person name="Zheng Y."/>
            <person name="Lin W."/>
            <person name="Duan Y."/>
            <person name="Cao H."/>
            <person name="Xiong S."/>
            <person name="Wang X."/>
            <person name="Wei L."/>
            <person name="Li C."/>
            <person name="Ma Q."/>
            <person name="Ju M."/>
            <person name="Zhao R."/>
            <person name="Li G."/>
            <person name="Mu C."/>
            <person name="Tian Q."/>
            <person name="Mei H."/>
            <person name="Zhang T."/>
            <person name="Gao T."/>
            <person name="Zhang H."/>
        </authorList>
    </citation>
    <scope>NUCLEOTIDE SEQUENCE</scope>
    <source>
        <strain evidence="4">G02</strain>
    </source>
</reference>
<dbReference type="Pfam" id="PF13359">
    <property type="entry name" value="DDE_Tnp_4"/>
    <property type="match status" value="1"/>
</dbReference>
<dbReference type="EMBL" id="JACGWJ010000019">
    <property type="protein sequence ID" value="KAL0345948.1"/>
    <property type="molecule type" value="Genomic_DNA"/>
</dbReference>
<comment type="cofactor">
    <cofactor evidence="1">
        <name>a divalent metal cation</name>
        <dbReference type="ChEBI" id="CHEBI:60240"/>
    </cofactor>
</comment>
<dbReference type="AlphaFoldDB" id="A0AAW2NRP6"/>
<name>A0AAW2NRP6_SESRA</name>
<feature type="domain" description="DDE Tnp4" evidence="3">
    <location>
        <begin position="2"/>
        <end position="47"/>
    </location>
</feature>
<sequence>MEHASARNVIKRTFELLKARWTILRSPAFYSIKVQNCIIMACCLLHNYIQQEMNDDLIESLLTDEGSGDEEFGEYLGTIDSYLIWNTWRDEIAKSMYNEWRDIP</sequence>
<organism evidence="4">
    <name type="scientific">Sesamum radiatum</name>
    <name type="common">Black benniseed</name>
    <dbReference type="NCBI Taxonomy" id="300843"/>
    <lineage>
        <taxon>Eukaryota</taxon>
        <taxon>Viridiplantae</taxon>
        <taxon>Streptophyta</taxon>
        <taxon>Embryophyta</taxon>
        <taxon>Tracheophyta</taxon>
        <taxon>Spermatophyta</taxon>
        <taxon>Magnoliopsida</taxon>
        <taxon>eudicotyledons</taxon>
        <taxon>Gunneridae</taxon>
        <taxon>Pentapetalae</taxon>
        <taxon>asterids</taxon>
        <taxon>lamiids</taxon>
        <taxon>Lamiales</taxon>
        <taxon>Pedaliaceae</taxon>
        <taxon>Sesamum</taxon>
    </lineage>
</organism>
<evidence type="ECO:0000259" key="3">
    <source>
        <dbReference type="Pfam" id="PF13359"/>
    </source>
</evidence>
<dbReference type="GO" id="GO:0046872">
    <property type="term" value="F:metal ion binding"/>
    <property type="evidence" value="ECO:0007669"/>
    <property type="project" value="UniProtKB-KW"/>
</dbReference>
<accession>A0AAW2NRP6</accession>
<keyword evidence="2" id="KW-0479">Metal-binding</keyword>